<protein>
    <submittedName>
        <fullName evidence="1">Uncharacterized protein</fullName>
    </submittedName>
</protein>
<sequence>MELGSKEWFEALEKNVKFPKTVAFYVSNRGKVYSQIVDTKAESPMNIKYEKIQPSLLLSGERTALVRVKRLDNSKEYYSLSKELHEAWGK</sequence>
<proteinExistence type="predicted"/>
<evidence type="ECO:0000313" key="2">
    <source>
        <dbReference type="Proteomes" id="UP000218887"/>
    </source>
</evidence>
<name>A0A2A2IFB4_9BACI</name>
<dbReference type="AlphaFoldDB" id="A0A2A2IFB4"/>
<comment type="caution">
    <text evidence="1">The sequence shown here is derived from an EMBL/GenBank/DDBJ whole genome shotgun (WGS) entry which is preliminary data.</text>
</comment>
<gene>
    <name evidence="1" type="ORF">CIL05_07705</name>
</gene>
<accession>A0A2A2IFB4</accession>
<keyword evidence="2" id="KW-1185">Reference proteome</keyword>
<organism evidence="1 2">
    <name type="scientific">Virgibacillus profundi</name>
    <dbReference type="NCBI Taxonomy" id="2024555"/>
    <lineage>
        <taxon>Bacteria</taxon>
        <taxon>Bacillati</taxon>
        <taxon>Bacillota</taxon>
        <taxon>Bacilli</taxon>
        <taxon>Bacillales</taxon>
        <taxon>Bacillaceae</taxon>
        <taxon>Virgibacillus</taxon>
    </lineage>
</organism>
<dbReference type="EMBL" id="NPOA01000004">
    <property type="protein sequence ID" value="PAV30347.1"/>
    <property type="molecule type" value="Genomic_DNA"/>
</dbReference>
<dbReference type="Proteomes" id="UP000218887">
    <property type="component" value="Unassembled WGS sequence"/>
</dbReference>
<dbReference type="RefSeq" id="WP_095654949.1">
    <property type="nucleotide sequence ID" value="NZ_NPOA01000004.1"/>
</dbReference>
<evidence type="ECO:0000313" key="1">
    <source>
        <dbReference type="EMBL" id="PAV30347.1"/>
    </source>
</evidence>
<reference evidence="1 2" key="1">
    <citation type="submission" date="2017-08" db="EMBL/GenBank/DDBJ databases">
        <title>Virgibacillus indicus sp. nov. and Virgibacillus profoundi sp. nov, two moderately halophilic bacteria isolated from marine sediment by using the Microfluidic Streak Plate.</title>
        <authorList>
            <person name="Xu B."/>
            <person name="Hu B."/>
            <person name="Wang J."/>
            <person name="Zhu Y."/>
            <person name="Huang L."/>
            <person name="Du W."/>
            <person name="Huang Y."/>
        </authorList>
    </citation>
    <scope>NUCLEOTIDE SEQUENCE [LARGE SCALE GENOMIC DNA]</scope>
    <source>
        <strain evidence="1 2">IO3-P3-H5</strain>
    </source>
</reference>